<dbReference type="OrthoDB" id="5737208at2759"/>
<proteinExistence type="predicted"/>
<name>A0A0C3A617_SERVB</name>
<gene>
    <name evidence="1" type="ORF">M408DRAFT_30670</name>
</gene>
<dbReference type="HOGENOM" id="CLU_051728_0_0_1"/>
<keyword evidence="2" id="KW-1185">Reference proteome</keyword>
<dbReference type="EMBL" id="KN824479">
    <property type="protein sequence ID" value="KIM20090.1"/>
    <property type="molecule type" value="Genomic_DNA"/>
</dbReference>
<dbReference type="AlphaFoldDB" id="A0A0C3A617"/>
<organism evidence="1 2">
    <name type="scientific">Serendipita vermifera MAFF 305830</name>
    <dbReference type="NCBI Taxonomy" id="933852"/>
    <lineage>
        <taxon>Eukaryota</taxon>
        <taxon>Fungi</taxon>
        <taxon>Dikarya</taxon>
        <taxon>Basidiomycota</taxon>
        <taxon>Agaricomycotina</taxon>
        <taxon>Agaricomycetes</taxon>
        <taxon>Sebacinales</taxon>
        <taxon>Serendipitaceae</taxon>
        <taxon>Serendipita</taxon>
    </lineage>
</organism>
<reference evidence="1 2" key="1">
    <citation type="submission" date="2014-04" db="EMBL/GenBank/DDBJ databases">
        <authorList>
            <consortium name="DOE Joint Genome Institute"/>
            <person name="Kuo A."/>
            <person name="Zuccaro A."/>
            <person name="Kohler A."/>
            <person name="Nagy L.G."/>
            <person name="Floudas D."/>
            <person name="Copeland A."/>
            <person name="Barry K.W."/>
            <person name="Cichocki N."/>
            <person name="Veneault-Fourrey C."/>
            <person name="LaButti K."/>
            <person name="Lindquist E.A."/>
            <person name="Lipzen A."/>
            <person name="Lundell T."/>
            <person name="Morin E."/>
            <person name="Murat C."/>
            <person name="Sun H."/>
            <person name="Tunlid A."/>
            <person name="Henrissat B."/>
            <person name="Grigoriev I.V."/>
            <person name="Hibbett D.S."/>
            <person name="Martin F."/>
            <person name="Nordberg H.P."/>
            <person name="Cantor M.N."/>
            <person name="Hua S.X."/>
        </authorList>
    </citation>
    <scope>NUCLEOTIDE SEQUENCE [LARGE SCALE GENOMIC DNA]</scope>
    <source>
        <strain evidence="1 2">MAFF 305830</strain>
    </source>
</reference>
<evidence type="ECO:0000313" key="1">
    <source>
        <dbReference type="EMBL" id="KIM20090.1"/>
    </source>
</evidence>
<sequence length="476" mass="54256">MDKPRSLAMAEMELEPQPGTTLKAVTQEGQFLDEFMTVMRKRIELDTRHLAKLKQLQDSYNPSWGNSSIWPLVSPFINFCGDEIIHLENHISEATACLDRIPDSLSPLRHDKDGFNASEMPENLRPPYIEYLRCYELASSESSVRDLKEYQRESSSRMLTYPLPKKERAYRQAVVQQQQTAELASKWYRDVFPEVLEHHQQRAEAVKNRLHGILTSQSLLASRFSSSNSTAIYDITLFSTSSFIASHHERMSQEKSHTLLKESCYRNHAVGGGVVKPFFGTGIINAVALAHDIIRKLESAHLGPLDIEPRVPNGLFPLEQYLCDSDIAGIQQSHALLWRTFLCTFIAAPPLLAFSSDEISLYSKGIPRDKIDALLKTRVPVARRAVISLVKRVVDYNSQNPKGVSYWYLTGRPGAQDLFRDIWRKWDIEGDCPFPPGVERFWYGTHSKVVWKKTGEEYRRQPGKFESLPVNDAPST</sequence>
<reference evidence="2" key="2">
    <citation type="submission" date="2015-01" db="EMBL/GenBank/DDBJ databases">
        <title>Evolutionary Origins and Diversification of the Mycorrhizal Mutualists.</title>
        <authorList>
            <consortium name="DOE Joint Genome Institute"/>
            <consortium name="Mycorrhizal Genomics Consortium"/>
            <person name="Kohler A."/>
            <person name="Kuo A."/>
            <person name="Nagy L.G."/>
            <person name="Floudas D."/>
            <person name="Copeland A."/>
            <person name="Barry K.W."/>
            <person name="Cichocki N."/>
            <person name="Veneault-Fourrey C."/>
            <person name="LaButti K."/>
            <person name="Lindquist E.A."/>
            <person name="Lipzen A."/>
            <person name="Lundell T."/>
            <person name="Morin E."/>
            <person name="Murat C."/>
            <person name="Riley R."/>
            <person name="Ohm R."/>
            <person name="Sun H."/>
            <person name="Tunlid A."/>
            <person name="Henrissat B."/>
            <person name="Grigoriev I.V."/>
            <person name="Hibbett D.S."/>
            <person name="Martin F."/>
        </authorList>
    </citation>
    <scope>NUCLEOTIDE SEQUENCE [LARGE SCALE GENOMIC DNA]</scope>
    <source>
        <strain evidence="2">MAFF 305830</strain>
    </source>
</reference>
<evidence type="ECO:0000313" key="2">
    <source>
        <dbReference type="Proteomes" id="UP000054097"/>
    </source>
</evidence>
<dbReference type="Proteomes" id="UP000054097">
    <property type="component" value="Unassembled WGS sequence"/>
</dbReference>
<accession>A0A0C3A617</accession>
<protein>
    <submittedName>
        <fullName evidence="1">Uncharacterized protein</fullName>
    </submittedName>
</protein>